<dbReference type="Pfam" id="PF01323">
    <property type="entry name" value="DSBA"/>
    <property type="match status" value="1"/>
</dbReference>
<feature type="domain" description="DSBA-like thioredoxin" evidence="1">
    <location>
        <begin position="3"/>
        <end position="204"/>
    </location>
</feature>
<dbReference type="RefSeq" id="WP_279297512.1">
    <property type="nucleotide sequence ID" value="NZ_JAOTIF010000009.1"/>
</dbReference>
<sequence length="234" mass="26691">MKVEIWSDIMCPFCYIGKRKFEEALEQFAHKDDLQVEWKSFQLNPDLKTQTDKNIYEYLAEQKGWTLEYSRNVHAQMTTKAKESGLEYNFDSVIPANSFNAHRLSHLASKYNLQDAAEERLFKAYFTEGKNIDDIHTLVQLGIEIGLKEEEVLSMLQSDLYAQQVYLDMYEAQQIGVKGVPFFVMDRKYAVSGAQPDSVFLGALQKAYQEFEKDQLATATSNADGAACSIDGNC</sequence>
<dbReference type="SUPFAM" id="SSF52833">
    <property type="entry name" value="Thioredoxin-like"/>
    <property type="match status" value="1"/>
</dbReference>
<reference evidence="2" key="2">
    <citation type="submission" date="2023-04" db="EMBL/GenBank/DDBJ databases">
        <title>Paracnuella aquatica gen. nov., sp. nov., a member of the family Chitinophagaceae isolated from a hot spring.</title>
        <authorList>
            <person name="Wang C."/>
        </authorList>
    </citation>
    <scope>NUCLEOTIDE SEQUENCE</scope>
    <source>
        <strain evidence="2">LB-8</strain>
    </source>
</reference>
<reference evidence="2" key="1">
    <citation type="submission" date="2022-09" db="EMBL/GenBank/DDBJ databases">
        <authorList>
            <person name="Yuan C."/>
            <person name="Ke Z."/>
        </authorList>
    </citation>
    <scope>NUCLEOTIDE SEQUENCE</scope>
    <source>
        <strain evidence="2">LB-8</strain>
    </source>
</reference>
<dbReference type="PANTHER" id="PTHR13887">
    <property type="entry name" value="GLUTATHIONE S-TRANSFERASE KAPPA"/>
    <property type="match status" value="1"/>
</dbReference>
<protein>
    <submittedName>
        <fullName evidence="2">DsbA family oxidoreductase</fullName>
    </submittedName>
</protein>
<dbReference type="PANTHER" id="PTHR13887:SF41">
    <property type="entry name" value="THIOREDOXIN SUPERFAMILY PROTEIN"/>
    <property type="match status" value="1"/>
</dbReference>
<dbReference type="InterPro" id="IPR036249">
    <property type="entry name" value="Thioredoxin-like_sf"/>
</dbReference>
<comment type="caution">
    <text evidence="2">The sequence shown here is derived from an EMBL/GenBank/DDBJ whole genome shotgun (WGS) entry which is preliminary data.</text>
</comment>
<name>A0A9X3BHR3_9BACT</name>
<evidence type="ECO:0000259" key="1">
    <source>
        <dbReference type="Pfam" id="PF01323"/>
    </source>
</evidence>
<gene>
    <name evidence="2" type="ORF">OCK74_13190</name>
</gene>
<dbReference type="Gene3D" id="3.40.30.10">
    <property type="entry name" value="Glutaredoxin"/>
    <property type="match status" value="1"/>
</dbReference>
<dbReference type="GO" id="GO:0016491">
    <property type="term" value="F:oxidoreductase activity"/>
    <property type="evidence" value="ECO:0007669"/>
    <property type="project" value="InterPro"/>
</dbReference>
<dbReference type="CDD" id="cd03024">
    <property type="entry name" value="DsbA_FrnE"/>
    <property type="match status" value="1"/>
</dbReference>
<proteinExistence type="predicted"/>
<dbReference type="EMBL" id="JAOTIF010000009">
    <property type="protein sequence ID" value="MCU7550072.1"/>
    <property type="molecule type" value="Genomic_DNA"/>
</dbReference>
<dbReference type="AlphaFoldDB" id="A0A9X3BHR3"/>
<evidence type="ECO:0000313" key="2">
    <source>
        <dbReference type="EMBL" id="MCU7550072.1"/>
    </source>
</evidence>
<organism evidence="2 3">
    <name type="scientific">Paraflavisolibacter caeni</name>
    <dbReference type="NCBI Taxonomy" id="2982496"/>
    <lineage>
        <taxon>Bacteria</taxon>
        <taxon>Pseudomonadati</taxon>
        <taxon>Bacteroidota</taxon>
        <taxon>Chitinophagia</taxon>
        <taxon>Chitinophagales</taxon>
        <taxon>Chitinophagaceae</taxon>
        <taxon>Paraflavisolibacter</taxon>
    </lineage>
</organism>
<keyword evidence="3" id="KW-1185">Reference proteome</keyword>
<accession>A0A9X3BHR3</accession>
<dbReference type="Proteomes" id="UP001155483">
    <property type="component" value="Unassembled WGS sequence"/>
</dbReference>
<dbReference type="InterPro" id="IPR001853">
    <property type="entry name" value="DSBA-like_thioredoxin_dom"/>
</dbReference>
<evidence type="ECO:0000313" key="3">
    <source>
        <dbReference type="Proteomes" id="UP001155483"/>
    </source>
</evidence>